<comment type="caution">
    <text evidence="3">The sequence shown here is derived from an EMBL/GenBank/DDBJ whole genome shotgun (WGS) entry which is preliminary data.</text>
</comment>
<dbReference type="EMBL" id="CAKKNS010000008">
    <property type="protein sequence ID" value="CAH0417365.1"/>
    <property type="molecule type" value="Genomic_DNA"/>
</dbReference>
<dbReference type="Pfam" id="PF01590">
    <property type="entry name" value="GAF"/>
    <property type="match status" value="1"/>
</dbReference>
<keyword evidence="4" id="KW-1185">Reference proteome</keyword>
<evidence type="ECO:0000259" key="2">
    <source>
        <dbReference type="Pfam" id="PF01590"/>
    </source>
</evidence>
<dbReference type="PANTHER" id="PTHR21021">
    <property type="entry name" value="GAF/PUTATIVE CYTOSKELETAL PROTEIN"/>
    <property type="match status" value="1"/>
</dbReference>
<keyword evidence="3" id="KW-0560">Oxidoreductase</keyword>
<organism evidence="3 4">
    <name type="scientific">Periweissella fabaria</name>
    <dbReference type="NCBI Taxonomy" id="546157"/>
    <lineage>
        <taxon>Bacteria</taxon>
        <taxon>Bacillati</taxon>
        <taxon>Bacillota</taxon>
        <taxon>Bacilli</taxon>
        <taxon>Lactobacillales</taxon>
        <taxon>Lactobacillaceae</taxon>
        <taxon>Periweissella</taxon>
    </lineage>
</organism>
<feature type="domain" description="GAF" evidence="2">
    <location>
        <begin position="21"/>
        <end position="148"/>
    </location>
</feature>
<reference evidence="3 4" key="1">
    <citation type="submission" date="2021-11" db="EMBL/GenBank/DDBJ databases">
        <authorList>
            <person name="Depoorter E."/>
        </authorList>
    </citation>
    <scope>NUCLEOTIDE SEQUENCE [LARGE SCALE GENOMIC DNA]</scope>
    <source>
        <strain evidence="3 4">LMG 24289</strain>
    </source>
</reference>
<accession>A0ABM8Z7J2</accession>
<proteinExistence type="inferred from homology"/>
<gene>
    <name evidence="3" type="primary">msrC</name>
    <name evidence="3" type="ORF">WFA24289_01700</name>
</gene>
<evidence type="ECO:0000313" key="4">
    <source>
        <dbReference type="Proteomes" id="UP000789707"/>
    </source>
</evidence>
<dbReference type="InterPro" id="IPR003018">
    <property type="entry name" value="GAF"/>
</dbReference>
<dbReference type="RefSeq" id="WP_432443450.1">
    <property type="nucleotide sequence ID" value="NZ_CAKKNS010000008.1"/>
</dbReference>
<sequence>MEDLKLLPAQLDALLTGETNTVANLSNASALLMQTLPDLNWAGFYLFDEANNDLVLGPFQGKVACMHITPGNGVVGTSFTQKEVLVVPNVHEFAGHIACDSASNSEIVAPIIVNDKIVAILDIDSPKLDRFSDADAVAITEFAAIVAKHF</sequence>
<dbReference type="PANTHER" id="PTHR21021:SF15">
    <property type="entry name" value="FREE METHIONINE-R-SULFOXIDE REDUCTASE"/>
    <property type="match status" value="1"/>
</dbReference>
<dbReference type="Gene3D" id="3.30.450.40">
    <property type="match status" value="1"/>
</dbReference>
<comment type="similarity">
    <text evidence="1">Belongs to the free Met sulfoxide reductase family.</text>
</comment>
<dbReference type="GO" id="GO:0033745">
    <property type="term" value="F:L-methionine-(R)-S-oxide reductase activity"/>
    <property type="evidence" value="ECO:0007669"/>
    <property type="project" value="UniProtKB-EC"/>
</dbReference>
<name>A0ABM8Z7J2_9LACO</name>
<dbReference type="InterPro" id="IPR051330">
    <property type="entry name" value="Phosphatase_reg/MetRdx"/>
</dbReference>
<evidence type="ECO:0000256" key="1">
    <source>
        <dbReference type="ARBA" id="ARBA00038454"/>
    </source>
</evidence>
<dbReference type="SUPFAM" id="SSF55781">
    <property type="entry name" value="GAF domain-like"/>
    <property type="match status" value="1"/>
</dbReference>
<evidence type="ECO:0000313" key="3">
    <source>
        <dbReference type="EMBL" id="CAH0417365.1"/>
    </source>
</evidence>
<dbReference type="InterPro" id="IPR029016">
    <property type="entry name" value="GAF-like_dom_sf"/>
</dbReference>
<protein>
    <submittedName>
        <fullName evidence="3">Free methionine-R-sulfoxide reductase</fullName>
        <ecNumber evidence="3">1.8.4.14</ecNumber>
    </submittedName>
</protein>
<dbReference type="Proteomes" id="UP000789707">
    <property type="component" value="Unassembled WGS sequence"/>
</dbReference>
<dbReference type="EC" id="1.8.4.14" evidence="3"/>